<feature type="binding site" evidence="10">
    <location>
        <position position="24"/>
    </location>
    <ligand>
        <name>ATP</name>
        <dbReference type="ChEBI" id="CHEBI:30616"/>
    </ligand>
</feature>
<comment type="function">
    <text evidence="10">Broad-specificity nucleoside monophosphate (NMP) kinase that catalyzes the reversible transfer of the terminal phosphate group between nucleoside triphosphates and monophosphates. Has also ATPase activity. Involved in the late cytoplasmic maturation steps of the 40S ribosomal particles, specifically 18S rRNA maturation. While NMP activity is not required for ribosome maturation, ATPase activity is. Associates transiently with small ribosomal subunit protein uS11. ATP hydrolysis breaks the interaction with uS11. May temporarily remove uS11 from the ribosome to enable a conformational change of the ribosomal RNA that is needed for the final maturation step of the small ribosomal subunit. Its NMP activity may have a role in nuclear energy homeostasis.</text>
</comment>
<dbReference type="AlphaFoldDB" id="A0A7S2LK93"/>
<keyword evidence="3 10" id="KW-0690">Ribosome biogenesis</keyword>
<evidence type="ECO:0000256" key="1">
    <source>
        <dbReference type="ARBA" id="ARBA00000582"/>
    </source>
</evidence>
<evidence type="ECO:0000256" key="7">
    <source>
        <dbReference type="ARBA" id="ARBA00022777"/>
    </source>
</evidence>
<reference evidence="11" key="1">
    <citation type="submission" date="2021-01" db="EMBL/GenBank/DDBJ databases">
        <authorList>
            <person name="Corre E."/>
            <person name="Pelletier E."/>
            <person name="Niang G."/>
            <person name="Scheremetjew M."/>
            <person name="Finn R."/>
            <person name="Kale V."/>
            <person name="Holt S."/>
            <person name="Cochrane G."/>
            <person name="Meng A."/>
            <person name="Brown T."/>
            <person name="Cohen L."/>
        </authorList>
    </citation>
    <scope>NUCLEOTIDE SEQUENCE</scope>
    <source>
        <strain evidence="11">B650</strain>
    </source>
</reference>
<proteinExistence type="inferred from homology"/>
<evidence type="ECO:0000313" key="11">
    <source>
        <dbReference type="EMBL" id="CAD9607771.1"/>
    </source>
</evidence>
<evidence type="ECO:0000256" key="10">
    <source>
        <dbReference type="HAMAP-Rule" id="MF_03173"/>
    </source>
</evidence>
<dbReference type="Gene3D" id="3.40.50.300">
    <property type="entry name" value="P-loop containing nucleotide triphosphate hydrolases"/>
    <property type="match status" value="1"/>
</dbReference>
<feature type="region of interest" description="NMPbind" evidence="10">
    <location>
        <begin position="40"/>
        <end position="63"/>
    </location>
</feature>
<dbReference type="InterPro" id="IPR020618">
    <property type="entry name" value="Adenyl_kinase_AK6"/>
</dbReference>
<dbReference type="GO" id="GO:0006364">
    <property type="term" value="P:rRNA processing"/>
    <property type="evidence" value="ECO:0007669"/>
    <property type="project" value="UniProtKB-KW"/>
</dbReference>
<feature type="binding site" evidence="10">
    <location>
        <position position="20"/>
    </location>
    <ligand>
        <name>ATP</name>
        <dbReference type="ChEBI" id="CHEBI:30616"/>
    </ligand>
</feature>
<keyword evidence="9 10" id="KW-0539">Nucleus</keyword>
<dbReference type="GO" id="GO:0005524">
    <property type="term" value="F:ATP binding"/>
    <property type="evidence" value="ECO:0007669"/>
    <property type="project" value="UniProtKB-KW"/>
</dbReference>
<sequence>MNEGKKGRTRPNILITGTPGVGKTATASLIAEKLNMKYISVGDLVKKHACHEGMDTEFDSYILDEDKLLDLMEPMMSGEDESDDDEEITEGIVTDFHSCDFFPERWFDLVLVLRANTEVLFDRLAERGYSEKKRNENLECEIMQIVLDEARESYAEEIVHEVPSNTLEDMESNVSRVQQWFDHWVKSNDEES</sequence>
<comment type="subunit">
    <text evidence="10">Interacts with small ribosomal subunit protein uS11. Not a structural component of 43S pre-ribosomes, but transiently interacts with them by binding to uS11.</text>
</comment>
<comment type="catalytic activity">
    <reaction evidence="1 10">
        <text>AMP + ATP = 2 ADP</text>
        <dbReference type="Rhea" id="RHEA:12973"/>
        <dbReference type="ChEBI" id="CHEBI:30616"/>
        <dbReference type="ChEBI" id="CHEBI:456215"/>
        <dbReference type="ChEBI" id="CHEBI:456216"/>
        <dbReference type="EC" id="2.7.4.3"/>
    </reaction>
</comment>
<keyword evidence="2 10" id="KW-0963">Cytoplasm</keyword>
<evidence type="ECO:0000256" key="2">
    <source>
        <dbReference type="ARBA" id="ARBA00022490"/>
    </source>
</evidence>
<gene>
    <name evidence="11" type="ORF">LDAN0321_LOCUS18886</name>
</gene>
<comment type="similarity">
    <text evidence="10">Belongs to the adenylate kinase family. AK6 subfamily.</text>
</comment>
<comment type="subcellular location">
    <subcellularLocation>
        <location evidence="10">Cytoplasm</location>
    </subcellularLocation>
    <subcellularLocation>
        <location evidence="10">Nucleus</location>
    </subcellularLocation>
</comment>
<protein>
    <recommendedName>
        <fullName evidence="10">Adenylate kinase isoenzyme 6 homolog</fullName>
        <shortName evidence="10">AK6</shortName>
        <ecNumber evidence="10">2.7.4.3</ecNumber>
    </recommendedName>
    <alternativeName>
        <fullName evidence="10">Dual activity adenylate kinase/ATPase</fullName>
        <shortName evidence="10">AK/ATPase</shortName>
    </alternativeName>
</protein>
<dbReference type="EMBL" id="HBGY01030390">
    <property type="protein sequence ID" value="CAD9607771.1"/>
    <property type="molecule type" value="Transcribed_RNA"/>
</dbReference>
<keyword evidence="8 10" id="KW-0067">ATP-binding</keyword>
<keyword evidence="6 10" id="KW-0547">Nucleotide-binding</keyword>
<evidence type="ECO:0000256" key="4">
    <source>
        <dbReference type="ARBA" id="ARBA00022552"/>
    </source>
</evidence>
<evidence type="ECO:0000256" key="8">
    <source>
        <dbReference type="ARBA" id="ARBA00022840"/>
    </source>
</evidence>
<dbReference type="EC" id="2.7.4.3" evidence="10"/>
<comment type="caution">
    <text evidence="10">Lacks conserved residue(s) required for the propagation of feature annotation.</text>
</comment>
<dbReference type="SUPFAM" id="SSF52540">
    <property type="entry name" value="P-loop containing nucleoside triphosphate hydrolases"/>
    <property type="match status" value="1"/>
</dbReference>
<evidence type="ECO:0000256" key="9">
    <source>
        <dbReference type="ARBA" id="ARBA00023242"/>
    </source>
</evidence>
<feature type="binding site" evidence="10">
    <location>
        <position position="127"/>
    </location>
    <ligand>
        <name>ATP</name>
        <dbReference type="ChEBI" id="CHEBI:30616"/>
    </ligand>
</feature>
<evidence type="ECO:0000256" key="5">
    <source>
        <dbReference type="ARBA" id="ARBA00022679"/>
    </source>
</evidence>
<evidence type="ECO:0000256" key="3">
    <source>
        <dbReference type="ARBA" id="ARBA00022517"/>
    </source>
</evidence>
<evidence type="ECO:0000256" key="6">
    <source>
        <dbReference type="ARBA" id="ARBA00022741"/>
    </source>
</evidence>
<dbReference type="GO" id="GO:0005737">
    <property type="term" value="C:cytoplasm"/>
    <property type="evidence" value="ECO:0007669"/>
    <property type="project" value="UniProtKB-SubCell"/>
</dbReference>
<dbReference type="GO" id="GO:0042274">
    <property type="term" value="P:ribosomal small subunit biogenesis"/>
    <property type="evidence" value="ECO:0007669"/>
    <property type="project" value="UniProtKB-UniRule"/>
</dbReference>
<dbReference type="InterPro" id="IPR027417">
    <property type="entry name" value="P-loop_NTPase"/>
</dbReference>
<dbReference type="GO" id="GO:0005634">
    <property type="term" value="C:nucleus"/>
    <property type="evidence" value="ECO:0007669"/>
    <property type="project" value="UniProtKB-SubCell"/>
</dbReference>
<dbReference type="GO" id="GO:0016887">
    <property type="term" value="F:ATP hydrolysis activity"/>
    <property type="evidence" value="ECO:0007669"/>
    <property type="project" value="UniProtKB-UniRule"/>
</dbReference>
<dbReference type="GO" id="GO:0004017">
    <property type="term" value="F:AMP kinase activity"/>
    <property type="evidence" value="ECO:0007669"/>
    <property type="project" value="UniProtKB-UniRule"/>
</dbReference>
<feature type="region of interest" description="LID" evidence="10">
    <location>
        <begin position="126"/>
        <end position="136"/>
    </location>
</feature>
<dbReference type="Pfam" id="PF13238">
    <property type="entry name" value="AAA_18"/>
    <property type="match status" value="1"/>
</dbReference>
<feature type="binding site" evidence="10">
    <location>
        <position position="23"/>
    </location>
    <ligand>
        <name>ATP</name>
        <dbReference type="ChEBI" id="CHEBI:30616"/>
    </ligand>
</feature>
<feature type="binding site" evidence="10">
    <location>
        <position position="22"/>
    </location>
    <ligand>
        <name>ATP</name>
        <dbReference type="ChEBI" id="CHEBI:30616"/>
    </ligand>
</feature>
<dbReference type="HAMAP" id="MF_00039">
    <property type="entry name" value="Adenylate_kinase_AK6"/>
    <property type="match status" value="1"/>
</dbReference>
<dbReference type="FunFam" id="3.40.50.300:FF:000372">
    <property type="entry name" value="Adenylate kinase isoenzyme 6 homolog"/>
    <property type="match status" value="1"/>
</dbReference>
<comment type="catalytic activity">
    <reaction evidence="10">
        <text>ATP + H2O = ADP + phosphate + H(+)</text>
        <dbReference type="Rhea" id="RHEA:13065"/>
        <dbReference type="ChEBI" id="CHEBI:15377"/>
        <dbReference type="ChEBI" id="CHEBI:15378"/>
        <dbReference type="ChEBI" id="CHEBI:30616"/>
        <dbReference type="ChEBI" id="CHEBI:43474"/>
        <dbReference type="ChEBI" id="CHEBI:456216"/>
    </reaction>
</comment>
<organism evidence="11">
    <name type="scientific">Leptocylindrus danicus</name>
    <dbReference type="NCBI Taxonomy" id="163516"/>
    <lineage>
        <taxon>Eukaryota</taxon>
        <taxon>Sar</taxon>
        <taxon>Stramenopiles</taxon>
        <taxon>Ochrophyta</taxon>
        <taxon>Bacillariophyta</taxon>
        <taxon>Coscinodiscophyceae</taxon>
        <taxon>Chaetocerotophycidae</taxon>
        <taxon>Leptocylindrales</taxon>
        <taxon>Leptocylindraceae</taxon>
        <taxon>Leptocylindrus</taxon>
    </lineage>
</organism>
<keyword evidence="4 10" id="KW-0698">rRNA processing</keyword>
<accession>A0A7S2LK93</accession>
<name>A0A7S2LK93_9STRA</name>
<dbReference type="PANTHER" id="PTHR12595:SF0">
    <property type="entry name" value="ADENYLATE KINASE ISOENZYME 6"/>
    <property type="match status" value="1"/>
</dbReference>
<keyword evidence="7 10" id="KW-0418">Kinase</keyword>
<keyword evidence="5 10" id="KW-0808">Transferase</keyword>
<dbReference type="PANTHER" id="PTHR12595">
    <property type="entry name" value="POS9-ACTIVATING FACTOR FAP7-RELATED"/>
    <property type="match status" value="1"/>
</dbReference>